<feature type="compositionally biased region" description="Low complexity" evidence="1">
    <location>
        <begin position="137"/>
        <end position="150"/>
    </location>
</feature>
<dbReference type="Proteomes" id="UP001151760">
    <property type="component" value="Unassembled WGS sequence"/>
</dbReference>
<accession>A0ABQ5I726</accession>
<organism evidence="2 3">
    <name type="scientific">Tanacetum coccineum</name>
    <dbReference type="NCBI Taxonomy" id="301880"/>
    <lineage>
        <taxon>Eukaryota</taxon>
        <taxon>Viridiplantae</taxon>
        <taxon>Streptophyta</taxon>
        <taxon>Embryophyta</taxon>
        <taxon>Tracheophyta</taxon>
        <taxon>Spermatophyta</taxon>
        <taxon>Magnoliopsida</taxon>
        <taxon>eudicotyledons</taxon>
        <taxon>Gunneridae</taxon>
        <taxon>Pentapetalae</taxon>
        <taxon>asterids</taxon>
        <taxon>campanulids</taxon>
        <taxon>Asterales</taxon>
        <taxon>Asteraceae</taxon>
        <taxon>Asteroideae</taxon>
        <taxon>Anthemideae</taxon>
        <taxon>Anthemidinae</taxon>
        <taxon>Tanacetum</taxon>
    </lineage>
</organism>
<reference evidence="2" key="1">
    <citation type="journal article" date="2022" name="Int. J. Mol. Sci.">
        <title>Draft Genome of Tanacetum Coccineum: Genomic Comparison of Closely Related Tanacetum-Family Plants.</title>
        <authorList>
            <person name="Yamashiro T."/>
            <person name="Shiraishi A."/>
            <person name="Nakayama K."/>
            <person name="Satake H."/>
        </authorList>
    </citation>
    <scope>NUCLEOTIDE SEQUENCE</scope>
</reference>
<feature type="region of interest" description="Disordered" evidence="1">
    <location>
        <begin position="137"/>
        <end position="160"/>
    </location>
</feature>
<sequence length="470" mass="52954">MATYINNYGGMGSTNTSCYGVTGCKWKPRKVSAKRDFPKAFGEVAMNHTKLSKVEPPALLDVPQNISDDGHDDVSQFPKKRKVSAVEELSKVTAGDYIENAAPVESEEGFTNTRKFDLSNESTDIVRDDYSKDELVTSDSVSVESSSSTDMRGSDYDMRPHTTIEHEDTDVVELINTDEMTHYAKRKVSAIRCFPPGCGRNAFAQSEEELENDLAEFENYSSTCKTCRDDDIEESYGEAESDNYLKDELVPFELDSVSVKSSSSTEMRGSDYDMRPHTTIEHEDTDVIELINTDKETQYVKRKVSAIRCFPPGCERNTFALSEEELEKDLAEFEKYSSTCEACRDDDIEEDSYSEAESDDYTELILHEENAEEKRQYQTDGQMKVPVIVANLHNNGIDVEPAREESGTHKSVSYRMTDEERDPREQRVWAVRCIPPGCGPDAVNLTEEDVKVALAESRKGMLTCKSCRTK</sequence>
<gene>
    <name evidence="2" type="ORF">Tco_1091448</name>
</gene>
<proteinExistence type="predicted"/>
<protein>
    <submittedName>
        <fullName evidence="2">Uncharacterized protein</fullName>
    </submittedName>
</protein>
<comment type="caution">
    <text evidence="2">The sequence shown here is derived from an EMBL/GenBank/DDBJ whole genome shotgun (WGS) entry which is preliminary data.</text>
</comment>
<evidence type="ECO:0000313" key="2">
    <source>
        <dbReference type="EMBL" id="GJT95930.1"/>
    </source>
</evidence>
<name>A0ABQ5I726_9ASTR</name>
<evidence type="ECO:0000313" key="3">
    <source>
        <dbReference type="Proteomes" id="UP001151760"/>
    </source>
</evidence>
<dbReference type="EMBL" id="BQNB010020435">
    <property type="protein sequence ID" value="GJT95930.1"/>
    <property type="molecule type" value="Genomic_DNA"/>
</dbReference>
<evidence type="ECO:0000256" key="1">
    <source>
        <dbReference type="SAM" id="MobiDB-lite"/>
    </source>
</evidence>
<reference evidence="2" key="2">
    <citation type="submission" date="2022-01" db="EMBL/GenBank/DDBJ databases">
        <authorList>
            <person name="Yamashiro T."/>
            <person name="Shiraishi A."/>
            <person name="Satake H."/>
            <person name="Nakayama K."/>
        </authorList>
    </citation>
    <scope>NUCLEOTIDE SEQUENCE</scope>
</reference>
<keyword evidence="3" id="KW-1185">Reference proteome</keyword>